<feature type="transmembrane region" description="Helical" evidence="14">
    <location>
        <begin position="181"/>
        <end position="208"/>
    </location>
</feature>
<dbReference type="InterPro" id="IPR036890">
    <property type="entry name" value="HATPase_C_sf"/>
</dbReference>
<feature type="domain" description="Histidine kinase" evidence="15">
    <location>
        <begin position="478"/>
        <end position="577"/>
    </location>
</feature>
<accession>A0A0R1P561</accession>
<dbReference type="InterPro" id="IPR003018">
    <property type="entry name" value="GAF"/>
</dbReference>
<evidence type="ECO:0000256" key="3">
    <source>
        <dbReference type="ARBA" id="ARBA00012438"/>
    </source>
</evidence>
<dbReference type="SUPFAM" id="SSF55874">
    <property type="entry name" value="ATPase domain of HSP90 chaperone/DNA topoisomerase II/histidine kinase"/>
    <property type="match status" value="1"/>
</dbReference>
<keyword evidence="5" id="KW-0597">Phosphoprotein</keyword>
<dbReference type="EC" id="2.7.13.3" evidence="3"/>
<evidence type="ECO:0000256" key="13">
    <source>
        <dbReference type="ARBA" id="ARBA00023136"/>
    </source>
</evidence>
<keyword evidence="9 16" id="KW-0418">Kinase</keyword>
<dbReference type="InterPro" id="IPR005467">
    <property type="entry name" value="His_kinase_dom"/>
</dbReference>
<feature type="transmembrane region" description="Helical" evidence="14">
    <location>
        <begin position="37"/>
        <end position="59"/>
    </location>
</feature>
<keyword evidence="13 14" id="KW-0472">Membrane</keyword>
<keyword evidence="12" id="KW-0902">Two-component regulatory system</keyword>
<evidence type="ECO:0000259" key="15">
    <source>
        <dbReference type="PROSITE" id="PS50109"/>
    </source>
</evidence>
<evidence type="ECO:0000256" key="6">
    <source>
        <dbReference type="ARBA" id="ARBA00022679"/>
    </source>
</evidence>
<evidence type="ECO:0000256" key="12">
    <source>
        <dbReference type="ARBA" id="ARBA00023012"/>
    </source>
</evidence>
<evidence type="ECO:0000313" key="16">
    <source>
        <dbReference type="EMBL" id="KRL27225.1"/>
    </source>
</evidence>
<dbReference type="InterPro" id="IPR050640">
    <property type="entry name" value="Bact_2-comp_sensor_kinase"/>
</dbReference>
<protein>
    <recommendedName>
        <fullName evidence="3">histidine kinase</fullName>
        <ecNumber evidence="3">2.7.13.3</ecNumber>
    </recommendedName>
</protein>
<keyword evidence="10" id="KW-0067">ATP-binding</keyword>
<reference evidence="16 17" key="1">
    <citation type="journal article" date="2015" name="Genome Announc.">
        <title>Expanding the biotechnology potential of lactobacilli through comparative genomics of 213 strains and associated genera.</title>
        <authorList>
            <person name="Sun Z."/>
            <person name="Harris H.M."/>
            <person name="McCann A."/>
            <person name="Guo C."/>
            <person name="Argimon S."/>
            <person name="Zhang W."/>
            <person name="Yang X."/>
            <person name="Jeffery I.B."/>
            <person name="Cooney J.C."/>
            <person name="Kagawa T.F."/>
            <person name="Liu W."/>
            <person name="Song Y."/>
            <person name="Salvetti E."/>
            <person name="Wrobel A."/>
            <person name="Rasinkangas P."/>
            <person name="Parkhill J."/>
            <person name="Rea M.C."/>
            <person name="O'Sullivan O."/>
            <person name="Ritari J."/>
            <person name="Douillard F.P."/>
            <person name="Paul Ross R."/>
            <person name="Yang R."/>
            <person name="Briner A.E."/>
            <person name="Felis G.E."/>
            <person name="de Vos W.M."/>
            <person name="Barrangou R."/>
            <person name="Klaenhammer T.R."/>
            <person name="Caufield P.W."/>
            <person name="Cui Y."/>
            <person name="Zhang H."/>
            <person name="O'Toole P.W."/>
        </authorList>
    </citation>
    <scope>NUCLEOTIDE SEQUENCE [LARGE SCALE GENOMIC DNA]</scope>
    <source>
        <strain evidence="16 17">DSM 13145</strain>
    </source>
</reference>
<feature type="transmembrane region" description="Helical" evidence="14">
    <location>
        <begin position="87"/>
        <end position="111"/>
    </location>
</feature>
<comment type="catalytic activity">
    <reaction evidence="1">
        <text>ATP + protein L-histidine = ADP + protein N-phospho-L-histidine.</text>
        <dbReference type="EC" id="2.7.13.3"/>
    </reaction>
</comment>
<dbReference type="SMART" id="SM00065">
    <property type="entry name" value="GAF"/>
    <property type="match status" value="1"/>
</dbReference>
<dbReference type="PANTHER" id="PTHR34220:SF7">
    <property type="entry name" value="SENSOR HISTIDINE KINASE YPDA"/>
    <property type="match status" value="1"/>
</dbReference>
<dbReference type="SUPFAM" id="SSF55781">
    <property type="entry name" value="GAF domain-like"/>
    <property type="match status" value="1"/>
</dbReference>
<dbReference type="InterPro" id="IPR003594">
    <property type="entry name" value="HATPase_dom"/>
</dbReference>
<dbReference type="OrthoDB" id="9776552at2"/>
<evidence type="ECO:0000256" key="2">
    <source>
        <dbReference type="ARBA" id="ARBA00004651"/>
    </source>
</evidence>
<keyword evidence="7 14" id="KW-0812">Transmembrane</keyword>
<feature type="transmembrane region" description="Helical" evidence="14">
    <location>
        <begin position="6"/>
        <end position="25"/>
    </location>
</feature>
<dbReference type="InterPro" id="IPR029016">
    <property type="entry name" value="GAF-like_dom_sf"/>
</dbReference>
<dbReference type="AlphaFoldDB" id="A0A0R1P561"/>
<feature type="transmembrane region" description="Helical" evidence="14">
    <location>
        <begin position="123"/>
        <end position="141"/>
    </location>
</feature>
<keyword evidence="4" id="KW-1003">Cell membrane</keyword>
<evidence type="ECO:0000256" key="10">
    <source>
        <dbReference type="ARBA" id="ARBA00022840"/>
    </source>
</evidence>
<comment type="caution">
    <text evidence="16">The sequence shown here is derived from an EMBL/GenBank/DDBJ whole genome shotgun (WGS) entry which is preliminary data.</text>
</comment>
<proteinExistence type="predicted"/>
<dbReference type="InterPro" id="IPR011620">
    <property type="entry name" value="Sig_transdc_His_kinase_LytS_TM"/>
</dbReference>
<dbReference type="Pfam" id="PF07694">
    <property type="entry name" value="5TM-5TMR_LYT"/>
    <property type="match status" value="1"/>
</dbReference>
<dbReference type="PANTHER" id="PTHR34220">
    <property type="entry name" value="SENSOR HISTIDINE KINASE YPDA"/>
    <property type="match status" value="1"/>
</dbReference>
<dbReference type="GO" id="GO:0005524">
    <property type="term" value="F:ATP binding"/>
    <property type="evidence" value="ECO:0007669"/>
    <property type="project" value="UniProtKB-KW"/>
</dbReference>
<evidence type="ECO:0000256" key="7">
    <source>
        <dbReference type="ARBA" id="ARBA00022692"/>
    </source>
</evidence>
<comment type="subcellular location">
    <subcellularLocation>
        <location evidence="2">Cell membrane</location>
        <topology evidence="2">Multi-pass membrane protein</topology>
    </subcellularLocation>
</comment>
<evidence type="ECO:0000256" key="8">
    <source>
        <dbReference type="ARBA" id="ARBA00022741"/>
    </source>
</evidence>
<keyword evidence="11 14" id="KW-1133">Transmembrane helix</keyword>
<dbReference type="PATRIC" id="fig|1423746.3.peg.992"/>
<dbReference type="GO" id="GO:0000155">
    <property type="term" value="F:phosphorelay sensor kinase activity"/>
    <property type="evidence" value="ECO:0007669"/>
    <property type="project" value="InterPro"/>
</dbReference>
<dbReference type="GO" id="GO:0005886">
    <property type="term" value="C:plasma membrane"/>
    <property type="evidence" value="ECO:0007669"/>
    <property type="project" value="UniProtKB-SubCell"/>
</dbReference>
<dbReference type="Proteomes" id="UP000051445">
    <property type="component" value="Unassembled WGS sequence"/>
</dbReference>
<dbReference type="Pfam" id="PF06580">
    <property type="entry name" value="His_kinase"/>
    <property type="match status" value="1"/>
</dbReference>
<dbReference type="PROSITE" id="PS50109">
    <property type="entry name" value="HIS_KIN"/>
    <property type="match status" value="1"/>
</dbReference>
<organism evidence="16 17">
    <name type="scientific">Limosilactobacillus frumenti DSM 13145</name>
    <dbReference type="NCBI Taxonomy" id="1423746"/>
    <lineage>
        <taxon>Bacteria</taxon>
        <taxon>Bacillati</taxon>
        <taxon>Bacillota</taxon>
        <taxon>Bacilli</taxon>
        <taxon>Lactobacillales</taxon>
        <taxon>Lactobacillaceae</taxon>
        <taxon>Limosilactobacillus</taxon>
    </lineage>
</organism>
<evidence type="ECO:0000256" key="11">
    <source>
        <dbReference type="ARBA" id="ARBA00022989"/>
    </source>
</evidence>
<keyword evidence="8" id="KW-0547">Nucleotide-binding</keyword>
<evidence type="ECO:0000256" key="9">
    <source>
        <dbReference type="ARBA" id="ARBA00022777"/>
    </source>
</evidence>
<dbReference type="Gene3D" id="1.10.1760.20">
    <property type="match status" value="1"/>
</dbReference>
<dbReference type="STRING" id="1423746.FD27_GL000978"/>
<dbReference type="GO" id="GO:0071555">
    <property type="term" value="P:cell wall organization"/>
    <property type="evidence" value="ECO:0007669"/>
    <property type="project" value="InterPro"/>
</dbReference>
<evidence type="ECO:0000256" key="1">
    <source>
        <dbReference type="ARBA" id="ARBA00000085"/>
    </source>
</evidence>
<gene>
    <name evidence="16" type="ORF">FD27_GL000978</name>
</gene>
<dbReference type="Gene3D" id="3.30.450.40">
    <property type="match status" value="1"/>
</dbReference>
<evidence type="ECO:0000256" key="4">
    <source>
        <dbReference type="ARBA" id="ARBA00022475"/>
    </source>
</evidence>
<dbReference type="EMBL" id="AZER01000016">
    <property type="protein sequence ID" value="KRL27225.1"/>
    <property type="molecule type" value="Genomic_DNA"/>
</dbReference>
<dbReference type="Gene3D" id="3.30.565.10">
    <property type="entry name" value="Histidine kinase-like ATPase, C-terminal domain"/>
    <property type="match status" value="1"/>
</dbReference>
<keyword evidence="17" id="KW-1185">Reference proteome</keyword>
<keyword evidence="6" id="KW-0808">Transferase</keyword>
<feature type="transmembrane region" description="Helical" evidence="14">
    <location>
        <begin position="156"/>
        <end position="174"/>
    </location>
</feature>
<sequence>MIYLSILMAERVGIVIILAFLLVNIPAFRRLLFAKTFAARLQLVIIFALFAILANITGIEIDPTNDLHDKVLLTAVNHNDSIVNARILAVTMAGIIGGPWVGGSVGLIAGLHRVMQGGFASQAWFYIPSSALIGLLSGYLYKDKNSSFTGMTPKRGFIVGLSMETIQMIFVFLFSPTGWRLVSFIALPMIIISSIGTSIFISVITMYLRQEEETRATQTHSVLQLTNETLPYFRNGLNRQSAEKVVKIIKAHTNFDAISITNRHIILAHVGAGSDHHIAGETMVTNLSESVIHSGQVRVAKNAEEIGCSHVNCPLQAAIVVPLRIGNKVAGTLKMYYTDSWRLTPVEIQLATGLGEIFANQIALGEAEMQAKLVRDAEIKSLQAQVNPHFFFNAINTISAMMRRDADKARQLLLQLSTYFRANLIGARATKITLAQERDHVNAYLSLEQTRFPDKYEVHFNSEVNNDVLLPPFTIQVLVENAIKHAFGNRKSGNKVLINIWRQNNRLILQVADNGCGIPASLLPKLGQEVVPSEHGSGTALQNLNQRLTGLYDQQSHLQFDTGKNGTKVTISLPLQTKGGTGNESLNRG</sequence>
<evidence type="ECO:0000256" key="5">
    <source>
        <dbReference type="ARBA" id="ARBA00022553"/>
    </source>
</evidence>
<name>A0A0R1P561_9LACO</name>
<evidence type="ECO:0000256" key="14">
    <source>
        <dbReference type="SAM" id="Phobius"/>
    </source>
</evidence>
<dbReference type="InterPro" id="IPR010559">
    <property type="entry name" value="Sig_transdc_His_kin_internal"/>
</dbReference>
<dbReference type="SMART" id="SM00387">
    <property type="entry name" value="HATPase_c"/>
    <property type="match status" value="1"/>
</dbReference>
<evidence type="ECO:0000313" key="17">
    <source>
        <dbReference type="Proteomes" id="UP000051445"/>
    </source>
</evidence>
<dbReference type="RefSeq" id="WP_057750993.1">
    <property type="nucleotide sequence ID" value="NZ_AZER01000016.1"/>
</dbReference>
<dbReference type="Pfam" id="PF02518">
    <property type="entry name" value="HATPase_c"/>
    <property type="match status" value="1"/>
</dbReference>